<sequence>MPSSDFVSPIMAGLMDHRVSAQIKDLDHYRIHGGMAVETDYIVHVSCVNTGTKSRPEPDFDGFIISKTFSAFRTLIDQLHDAADAFMSTNSHEQLPPDTKQKVKKLAQYCEVVMQLIDSQRTQYLGKVNYMYVKVLSKQRSQVITDVLEATLSNFPSDIDSHPFLNEVAKRIENFFLTDHCASVDEEGEDSNVSSLFITPIKKNYQHVDNKITASVKKPVDSPDSGIVDNHPPPPNLDRAVSSPVVPYTRKKRRSRQIRDLDEKELKNSGSRASLLLDDDRSQTDMVPSYDAPVPTVSVPGASALGVFMDNNPIMFMGLFAALTQVVRLAGERVVSLDMDILLLVVFAAFCLGLNTPRPLVGGVDKPPLRGRRRRRKAGQPPTPTNAAKLLRRSMMISTPRSISTGNRNISFSAETIEEDEAEAEMEEEEDDVVIRSPMPRFPEGAEMGSINNCFSESPYENFKVRGDNYLSDKKKVKSGPCLFPCRGVDLFLTDTCPENVGRISGIMGGQLRDVPTFLINFRLPWGVLLFYYEIPERFVPFVACCYGNGSAADKAKLEEKINSMNNQDRCCARWLLGDHEHKDQTLKIFPVVVEGPWVVKSIVGGKPAIIGTKLPVSYVYGKPGTAPDGSKQALYLEADLDIVSSSAARGILSAVRTYTQDITLDLGFAIQGNSNDELRENMLVATRLHGIDPLNAPPLPPTKDLIMTGNDNDDGDDDTES</sequence>
<evidence type="ECO:0000313" key="4">
    <source>
        <dbReference type="Proteomes" id="UP001153069"/>
    </source>
</evidence>
<comment type="caution">
    <text evidence="3">The sequence shown here is derived from an EMBL/GenBank/DDBJ whole genome shotgun (WGS) entry which is preliminary data.</text>
</comment>
<feature type="region of interest" description="Disordered" evidence="1">
    <location>
        <begin position="361"/>
        <end position="386"/>
    </location>
</feature>
<gene>
    <name evidence="3" type="ORF">SEMRO_63_G036000.1</name>
</gene>
<feature type="compositionally biased region" description="Acidic residues" evidence="1">
    <location>
        <begin position="712"/>
        <end position="722"/>
    </location>
</feature>
<dbReference type="InterPro" id="IPR045096">
    <property type="entry name" value="EDR2-like"/>
</dbReference>
<dbReference type="EMBL" id="CAICTM010000062">
    <property type="protein sequence ID" value="CAB9499547.1"/>
    <property type="molecule type" value="Genomic_DNA"/>
</dbReference>
<evidence type="ECO:0000313" key="3">
    <source>
        <dbReference type="EMBL" id="CAB9499547.1"/>
    </source>
</evidence>
<dbReference type="OrthoDB" id="43873at2759"/>
<evidence type="ECO:0000259" key="2">
    <source>
        <dbReference type="Pfam" id="PF07059"/>
    </source>
</evidence>
<feature type="region of interest" description="Disordered" evidence="1">
    <location>
        <begin position="216"/>
        <end position="266"/>
    </location>
</feature>
<dbReference type="AlphaFoldDB" id="A0A9N8DAC8"/>
<dbReference type="PANTHER" id="PTHR12136">
    <property type="entry name" value="ENHANCED DISEASE RESISTANCE-RELATED"/>
    <property type="match status" value="1"/>
</dbReference>
<protein>
    <submittedName>
        <fullName evidence="3">ENHANCED DISEASE RESISTANCE 2</fullName>
    </submittedName>
</protein>
<feature type="domain" description="Protein ENHANCED DISEASE RESISTANCE 2 C-terminal" evidence="2">
    <location>
        <begin position="456"/>
        <end position="693"/>
    </location>
</feature>
<feature type="region of interest" description="Disordered" evidence="1">
    <location>
        <begin position="695"/>
        <end position="722"/>
    </location>
</feature>
<dbReference type="Pfam" id="PF07059">
    <property type="entry name" value="EDR2_C"/>
    <property type="match status" value="1"/>
</dbReference>
<reference evidence="3" key="1">
    <citation type="submission" date="2020-06" db="EMBL/GenBank/DDBJ databases">
        <authorList>
            <consortium name="Plant Systems Biology data submission"/>
        </authorList>
    </citation>
    <scope>NUCLEOTIDE SEQUENCE</scope>
    <source>
        <strain evidence="3">D6</strain>
    </source>
</reference>
<name>A0A9N8DAC8_9STRA</name>
<keyword evidence="4" id="KW-1185">Reference proteome</keyword>
<evidence type="ECO:0000256" key="1">
    <source>
        <dbReference type="SAM" id="MobiDB-lite"/>
    </source>
</evidence>
<feature type="compositionally biased region" description="Basic and acidic residues" evidence="1">
    <location>
        <begin position="257"/>
        <end position="266"/>
    </location>
</feature>
<dbReference type="Proteomes" id="UP001153069">
    <property type="component" value="Unassembled WGS sequence"/>
</dbReference>
<accession>A0A9N8DAC8</accession>
<proteinExistence type="predicted"/>
<dbReference type="InterPro" id="IPR009769">
    <property type="entry name" value="EDR2_C"/>
</dbReference>
<feature type="compositionally biased region" description="Basic residues" evidence="1">
    <location>
        <begin position="369"/>
        <end position="378"/>
    </location>
</feature>
<organism evidence="3 4">
    <name type="scientific">Seminavis robusta</name>
    <dbReference type="NCBI Taxonomy" id="568900"/>
    <lineage>
        <taxon>Eukaryota</taxon>
        <taxon>Sar</taxon>
        <taxon>Stramenopiles</taxon>
        <taxon>Ochrophyta</taxon>
        <taxon>Bacillariophyta</taxon>
        <taxon>Bacillariophyceae</taxon>
        <taxon>Bacillariophycidae</taxon>
        <taxon>Naviculales</taxon>
        <taxon>Naviculaceae</taxon>
        <taxon>Seminavis</taxon>
    </lineage>
</organism>
<dbReference type="PANTHER" id="PTHR12136:SF41">
    <property type="entry name" value="PLECKSTRIN HOMOLOGY (PH) AND LIPID-BINDING START DOMAINS-CONTAINING PROTEIN"/>
    <property type="match status" value="1"/>
</dbReference>